<comment type="caution">
    <text evidence="1">The sequence shown here is derived from an EMBL/GenBank/DDBJ whole genome shotgun (WGS) entry which is preliminary data.</text>
</comment>
<name>A0AAW2DQ41_9ROSI</name>
<gene>
    <name evidence="1" type="ORF">SO802_006806</name>
</gene>
<dbReference type="EMBL" id="JAZDWU010000002">
    <property type="protein sequence ID" value="KAL0011698.1"/>
    <property type="molecule type" value="Genomic_DNA"/>
</dbReference>
<proteinExistence type="predicted"/>
<dbReference type="Proteomes" id="UP001459277">
    <property type="component" value="Unassembled WGS sequence"/>
</dbReference>
<sequence>MAQLLKNQVDYVLNGLRSRAIPRPMEIYVDDETKLTLHSLVQHYILLEVEKNRKLNDLLDALDFNQCMYALTSPLGDSLSLLLMQGHIDHEAFEILQRQKESGLSQCMKCGSGIGIGAALSRSSHMQNIYETMADL</sequence>
<organism evidence="1 2">
    <name type="scientific">Lithocarpus litseifolius</name>
    <dbReference type="NCBI Taxonomy" id="425828"/>
    <lineage>
        <taxon>Eukaryota</taxon>
        <taxon>Viridiplantae</taxon>
        <taxon>Streptophyta</taxon>
        <taxon>Embryophyta</taxon>
        <taxon>Tracheophyta</taxon>
        <taxon>Spermatophyta</taxon>
        <taxon>Magnoliopsida</taxon>
        <taxon>eudicotyledons</taxon>
        <taxon>Gunneridae</taxon>
        <taxon>Pentapetalae</taxon>
        <taxon>rosids</taxon>
        <taxon>fabids</taxon>
        <taxon>Fagales</taxon>
        <taxon>Fagaceae</taxon>
        <taxon>Lithocarpus</taxon>
    </lineage>
</organism>
<dbReference type="AlphaFoldDB" id="A0AAW2DQ41"/>
<evidence type="ECO:0000313" key="2">
    <source>
        <dbReference type="Proteomes" id="UP001459277"/>
    </source>
</evidence>
<keyword evidence="2" id="KW-1185">Reference proteome</keyword>
<accession>A0AAW2DQ41</accession>
<reference evidence="1 2" key="1">
    <citation type="submission" date="2024-01" db="EMBL/GenBank/DDBJ databases">
        <title>A telomere-to-telomere, gap-free genome of sweet tea (Lithocarpus litseifolius).</title>
        <authorList>
            <person name="Zhou J."/>
        </authorList>
    </citation>
    <scope>NUCLEOTIDE SEQUENCE [LARGE SCALE GENOMIC DNA]</scope>
    <source>
        <strain evidence="1">Zhou-2022a</strain>
        <tissue evidence="1">Leaf</tissue>
    </source>
</reference>
<protein>
    <submittedName>
        <fullName evidence="1">Uncharacterized protein</fullName>
    </submittedName>
</protein>
<evidence type="ECO:0000313" key="1">
    <source>
        <dbReference type="EMBL" id="KAL0011698.1"/>
    </source>
</evidence>